<dbReference type="Proteomes" id="UP001494588">
    <property type="component" value="Unassembled WGS sequence"/>
</dbReference>
<evidence type="ECO:0000313" key="1">
    <source>
        <dbReference type="EMBL" id="MEM5289462.1"/>
    </source>
</evidence>
<reference evidence="1 2" key="1">
    <citation type="submission" date="2024-01" db="EMBL/GenBank/DDBJ databases">
        <title>The diversity of rhizobia nodulating Mimosa spp. in eleven states of Brazil covering several biomes is determined by host plant, location, and edaphic factors.</title>
        <authorList>
            <person name="Rouws L."/>
            <person name="Barauna A."/>
            <person name="Beukes C."/>
            <person name="De Faria S.M."/>
            <person name="Gross E."/>
            <person name="Dos Reis Junior F.B."/>
            <person name="Simon M."/>
            <person name="Maluk M."/>
            <person name="Odee D.W."/>
            <person name="Kenicer G."/>
            <person name="Young J.P.W."/>
            <person name="Reis V.M."/>
            <person name="Zilli J."/>
            <person name="James E.K."/>
        </authorList>
    </citation>
    <scope>NUCLEOTIDE SEQUENCE [LARGE SCALE GENOMIC DNA]</scope>
    <source>
        <strain evidence="1 2">JPY77</strain>
    </source>
</reference>
<keyword evidence="2" id="KW-1185">Reference proteome</keyword>
<evidence type="ECO:0000313" key="2">
    <source>
        <dbReference type="Proteomes" id="UP001494588"/>
    </source>
</evidence>
<proteinExistence type="predicted"/>
<dbReference type="EMBL" id="JAZHGC010000026">
    <property type="protein sequence ID" value="MEM5289462.1"/>
    <property type="molecule type" value="Genomic_DNA"/>
</dbReference>
<dbReference type="RefSeq" id="WP_201657771.1">
    <property type="nucleotide sequence ID" value="NZ_CAJHCS010000028.1"/>
</dbReference>
<accession>A0ABU9QJ35</accession>
<comment type="caution">
    <text evidence="1">The sequence shown here is derived from an EMBL/GenBank/DDBJ whole genome shotgun (WGS) entry which is preliminary data.</text>
</comment>
<gene>
    <name evidence="1" type="ORF">V4C55_27450</name>
</gene>
<name>A0ABU9QJ35_9BURK</name>
<sequence>MASGPAFPARDWESAAQEAAFEGLCFCMVSDGRFVNRDAMPDGTPHRNRFSLPRKFFARHGARERAELMNHPDIKPEQSATQLTEAAERIALHIVDQR</sequence>
<organism evidence="1 2">
    <name type="scientific">Paraburkholderia sabiae</name>
    <dbReference type="NCBI Taxonomy" id="273251"/>
    <lineage>
        <taxon>Bacteria</taxon>
        <taxon>Pseudomonadati</taxon>
        <taxon>Pseudomonadota</taxon>
        <taxon>Betaproteobacteria</taxon>
        <taxon>Burkholderiales</taxon>
        <taxon>Burkholderiaceae</taxon>
        <taxon>Paraburkholderia</taxon>
    </lineage>
</organism>
<protein>
    <submittedName>
        <fullName evidence="1">Uncharacterized protein</fullName>
    </submittedName>
</protein>